<keyword evidence="3" id="KW-1003">Cell membrane</keyword>
<evidence type="ECO:0000259" key="7">
    <source>
        <dbReference type="PROSITE" id="PS51718"/>
    </source>
</evidence>
<feature type="domain" description="Dynamin-type G" evidence="7">
    <location>
        <begin position="66"/>
        <end position="304"/>
    </location>
</feature>
<dbReference type="PANTHER" id="PTHR43681">
    <property type="entry name" value="TRANSMEMBRANE GTPASE FZO"/>
    <property type="match status" value="1"/>
</dbReference>
<evidence type="ECO:0000256" key="1">
    <source>
        <dbReference type="ARBA" id="ARBA00004413"/>
    </source>
</evidence>
<dbReference type="InterPro" id="IPR027417">
    <property type="entry name" value="P-loop_NTPase"/>
</dbReference>
<evidence type="ECO:0000256" key="6">
    <source>
        <dbReference type="SAM" id="MobiDB-lite"/>
    </source>
</evidence>
<keyword evidence="4" id="KW-0967">Endosome</keyword>
<evidence type="ECO:0000313" key="8">
    <source>
        <dbReference type="EMBL" id="KAK7234466.1"/>
    </source>
</evidence>
<evidence type="ECO:0000256" key="3">
    <source>
        <dbReference type="ARBA" id="ARBA00022475"/>
    </source>
</evidence>
<name>A0ABR1FNU0_AURAN</name>
<feature type="region of interest" description="Disordered" evidence="6">
    <location>
        <begin position="1"/>
        <end position="23"/>
    </location>
</feature>
<dbReference type="CDD" id="cd09913">
    <property type="entry name" value="EHD"/>
    <property type="match status" value="1"/>
</dbReference>
<feature type="compositionally biased region" description="Basic and acidic residues" evidence="6">
    <location>
        <begin position="439"/>
        <end position="451"/>
    </location>
</feature>
<comment type="caution">
    <text evidence="8">The sequence shown here is derived from an EMBL/GenBank/DDBJ whole genome shotgun (WGS) entry which is preliminary data.</text>
</comment>
<evidence type="ECO:0000256" key="5">
    <source>
        <dbReference type="ARBA" id="ARBA00023136"/>
    </source>
</evidence>
<feature type="region of interest" description="Disordered" evidence="6">
    <location>
        <begin position="438"/>
        <end position="461"/>
    </location>
</feature>
<dbReference type="InterPro" id="IPR040990">
    <property type="entry name" value="DUF5600"/>
</dbReference>
<dbReference type="InterPro" id="IPR045063">
    <property type="entry name" value="Dynamin_N"/>
</dbReference>
<organism evidence="8 9">
    <name type="scientific">Aureococcus anophagefferens</name>
    <name type="common">Harmful bloom alga</name>
    <dbReference type="NCBI Taxonomy" id="44056"/>
    <lineage>
        <taxon>Eukaryota</taxon>
        <taxon>Sar</taxon>
        <taxon>Stramenopiles</taxon>
        <taxon>Ochrophyta</taxon>
        <taxon>Pelagophyceae</taxon>
        <taxon>Pelagomonadales</taxon>
        <taxon>Pelagomonadaceae</taxon>
        <taxon>Aureococcus</taxon>
    </lineage>
</organism>
<dbReference type="EMBL" id="JBBJCI010000322">
    <property type="protein sequence ID" value="KAK7234466.1"/>
    <property type="molecule type" value="Genomic_DNA"/>
</dbReference>
<comment type="subcellular location">
    <subcellularLocation>
        <location evidence="1">Cell membrane</location>
        <topology evidence="1">Peripheral membrane protein</topology>
        <orientation evidence="1">Cytoplasmic side</orientation>
    </subcellularLocation>
    <subcellularLocation>
        <location evidence="2">Endosome membrane</location>
        <topology evidence="2">Peripheral membrane protein</topology>
    </subcellularLocation>
</comment>
<protein>
    <recommendedName>
        <fullName evidence="7">Dynamin-type G domain-containing protein</fullName>
    </recommendedName>
</protein>
<dbReference type="PROSITE" id="PS51718">
    <property type="entry name" value="G_DYNAMIN_2"/>
    <property type="match status" value="1"/>
</dbReference>
<gene>
    <name evidence="8" type="ORF">SO694_00197034</name>
</gene>
<dbReference type="Proteomes" id="UP001363151">
    <property type="component" value="Unassembled WGS sequence"/>
</dbReference>
<dbReference type="InterPro" id="IPR031692">
    <property type="entry name" value="EHD_N"/>
</dbReference>
<reference evidence="8 9" key="1">
    <citation type="submission" date="2024-03" db="EMBL/GenBank/DDBJ databases">
        <title>Aureococcus anophagefferens CCMP1851 and Kratosvirus quantuckense: Draft genome of a second virus-susceptible host strain in the model system.</title>
        <authorList>
            <person name="Chase E."/>
            <person name="Truchon A.R."/>
            <person name="Schepens W."/>
            <person name="Wilhelm S.W."/>
        </authorList>
    </citation>
    <scope>NUCLEOTIDE SEQUENCE [LARGE SCALE GENOMIC DNA]</scope>
    <source>
        <strain evidence="8 9">CCMP1851</strain>
    </source>
</reference>
<dbReference type="InterPro" id="IPR051943">
    <property type="entry name" value="TRAFAC_Dynamin-like_GTPase"/>
</dbReference>
<feature type="compositionally biased region" description="Basic and acidic residues" evidence="6">
    <location>
        <begin position="1"/>
        <end position="12"/>
    </location>
</feature>
<dbReference type="Pfam" id="PF00350">
    <property type="entry name" value="Dynamin_N"/>
    <property type="match status" value="1"/>
</dbReference>
<evidence type="ECO:0000313" key="9">
    <source>
        <dbReference type="Proteomes" id="UP001363151"/>
    </source>
</evidence>
<dbReference type="PANTHER" id="PTHR43681:SF1">
    <property type="entry name" value="SARCALUMENIN"/>
    <property type="match status" value="1"/>
</dbReference>
<dbReference type="Gene3D" id="3.40.50.300">
    <property type="entry name" value="P-loop containing nucleotide triphosphate hydrolases"/>
    <property type="match status" value="1"/>
</dbReference>
<keyword evidence="9" id="KW-1185">Reference proteome</keyword>
<evidence type="ECO:0000256" key="4">
    <source>
        <dbReference type="ARBA" id="ARBA00022753"/>
    </source>
</evidence>
<sequence>MEELFYGKKKAENMPSTPPPPSACDAEKKDYVLRELSKVYASVFRPVEEATKFDVFYSSLLNEAEFRTPPMVLLIGPYSVGKTTFIEYLLGKSFPGERVGPEPTTDRFTAVMYGEDERTIPGNALTVAPNSPFRALQREGNNFLSRFEGSMCTSPLLEHLTLIDTPGVLSGEKQRVARNYDFDVVVQWFAERVDLIILLFDPFKLDISDELMSVIKGFKGHEDKVRVVLNKADSVSQQQLMRVYGALMWSLGKVLNTPEVCRVYQGRTRERNSQLQRLISRPFSTRVYVGSFHDEELRDPDTAPLLAAEMSDLLADLRDLPHQSAMRRVNELVKRARLLKAHAYLLDHLRAQMPSVYGFDKKKKELLDTMPAQFRTVCRARGLSPGDFPDIGKFTTVAREIDFTEFPKIAGGRLRKGKAMTDLDHALNVTIPGLMEFLPRGRRDDDPKPEAEPVADAEPVAAPEAVVLETVAKS</sequence>
<accession>A0ABR1FNU0</accession>
<proteinExistence type="predicted"/>
<feature type="compositionally biased region" description="Low complexity" evidence="6">
    <location>
        <begin position="452"/>
        <end position="461"/>
    </location>
</feature>
<evidence type="ECO:0000256" key="2">
    <source>
        <dbReference type="ARBA" id="ARBA00004481"/>
    </source>
</evidence>
<dbReference type="Pfam" id="PF18150">
    <property type="entry name" value="DUF5600"/>
    <property type="match status" value="1"/>
</dbReference>
<dbReference type="InterPro" id="IPR030381">
    <property type="entry name" value="G_DYNAMIN_dom"/>
</dbReference>
<dbReference type="SUPFAM" id="SSF52540">
    <property type="entry name" value="P-loop containing nucleoside triphosphate hydrolases"/>
    <property type="match status" value="1"/>
</dbReference>
<keyword evidence="5" id="KW-0472">Membrane</keyword>
<dbReference type="Pfam" id="PF16880">
    <property type="entry name" value="EHD_N"/>
    <property type="match status" value="1"/>
</dbReference>
<dbReference type="Gene3D" id="1.10.268.20">
    <property type="match status" value="2"/>
</dbReference>